<keyword evidence="4" id="KW-1185">Reference proteome</keyword>
<dbReference type="AlphaFoldDB" id="A0A4R4PAU0"/>
<dbReference type="Proteomes" id="UP000295431">
    <property type="component" value="Unassembled WGS sequence"/>
</dbReference>
<dbReference type="OrthoDB" id="129343at2"/>
<evidence type="ECO:0000313" key="4">
    <source>
        <dbReference type="Proteomes" id="UP000295431"/>
    </source>
</evidence>
<gene>
    <name evidence="3" type="ORF">E1284_04680</name>
</gene>
<evidence type="ECO:0000313" key="3">
    <source>
        <dbReference type="EMBL" id="TDC19034.1"/>
    </source>
</evidence>
<feature type="compositionally biased region" description="Low complexity" evidence="1">
    <location>
        <begin position="1"/>
        <end position="15"/>
    </location>
</feature>
<accession>A0A4R4PAU0</accession>
<comment type="caution">
    <text evidence="3">The sequence shown here is derived from an EMBL/GenBank/DDBJ whole genome shotgun (WGS) entry which is preliminary data.</text>
</comment>
<dbReference type="SUPFAM" id="SSF54427">
    <property type="entry name" value="NTF2-like"/>
    <property type="match status" value="1"/>
</dbReference>
<feature type="region of interest" description="Disordered" evidence="1">
    <location>
        <begin position="1"/>
        <end position="30"/>
    </location>
</feature>
<proteinExistence type="predicted"/>
<dbReference type="InterPro" id="IPR032710">
    <property type="entry name" value="NTF2-like_dom_sf"/>
</dbReference>
<dbReference type="InterPro" id="IPR037401">
    <property type="entry name" value="SnoaL-like"/>
</dbReference>
<evidence type="ECO:0000256" key="1">
    <source>
        <dbReference type="SAM" id="MobiDB-lite"/>
    </source>
</evidence>
<dbReference type="Pfam" id="PF12680">
    <property type="entry name" value="SnoaL_2"/>
    <property type="match status" value="1"/>
</dbReference>
<organism evidence="3 4">
    <name type="scientific">Actinomadura bangladeshensis</name>
    <dbReference type="NCBI Taxonomy" id="453573"/>
    <lineage>
        <taxon>Bacteria</taxon>
        <taxon>Bacillati</taxon>
        <taxon>Actinomycetota</taxon>
        <taxon>Actinomycetes</taxon>
        <taxon>Streptosporangiales</taxon>
        <taxon>Thermomonosporaceae</taxon>
        <taxon>Actinomadura</taxon>
    </lineage>
</organism>
<reference evidence="3 4" key="1">
    <citation type="submission" date="2019-03" db="EMBL/GenBank/DDBJ databases">
        <title>Draft genome sequences of novel Actinobacteria.</title>
        <authorList>
            <person name="Sahin N."/>
            <person name="Ay H."/>
            <person name="Saygin H."/>
        </authorList>
    </citation>
    <scope>NUCLEOTIDE SEQUENCE [LARGE SCALE GENOMIC DNA]</scope>
    <source>
        <strain evidence="3 4">DSM 45347</strain>
    </source>
</reference>
<dbReference type="Gene3D" id="3.10.450.50">
    <property type="match status" value="1"/>
</dbReference>
<name>A0A4R4PAU0_9ACTN</name>
<evidence type="ECO:0000259" key="2">
    <source>
        <dbReference type="Pfam" id="PF12680"/>
    </source>
</evidence>
<sequence length="121" mass="12291">MAVDGAGADARAPGDPIEGDPEAADLHTPGFFSHPLGAAGFEAGKEAWRMLVGRFPGIRVVAEDILVDGDKAAVRSSVAGIGGDARPMLFEVFRIEDGRFAEMRGAGAGSPASAGPEDVVG</sequence>
<dbReference type="EMBL" id="SMJW01000013">
    <property type="protein sequence ID" value="TDC19034.1"/>
    <property type="molecule type" value="Genomic_DNA"/>
</dbReference>
<feature type="domain" description="SnoaL-like" evidence="2">
    <location>
        <begin position="32"/>
        <end position="103"/>
    </location>
</feature>
<protein>
    <recommendedName>
        <fullName evidence="2">SnoaL-like domain-containing protein</fullName>
    </recommendedName>
</protein>